<dbReference type="InterPro" id="IPR018660">
    <property type="entry name" value="MliC"/>
</dbReference>
<evidence type="ECO:0000313" key="7">
    <source>
        <dbReference type="EMBL" id="MFL1731478.1"/>
    </source>
</evidence>
<keyword evidence="3" id="KW-0564">Palmitate</keyword>
<dbReference type="Proteomes" id="UP001624684">
    <property type="component" value="Unassembled WGS sequence"/>
</dbReference>
<proteinExistence type="predicted"/>
<comment type="caution">
    <text evidence="7">The sequence shown here is derived from an EMBL/GenBank/DDBJ whole genome shotgun (WGS) entry which is preliminary data.</text>
</comment>
<protein>
    <submittedName>
        <fullName evidence="7">MliC family protein</fullName>
    </submittedName>
</protein>
<dbReference type="InterPro" id="IPR036328">
    <property type="entry name" value="MliC_sf"/>
</dbReference>
<evidence type="ECO:0000313" key="8">
    <source>
        <dbReference type="Proteomes" id="UP001624684"/>
    </source>
</evidence>
<reference evidence="7 8" key="1">
    <citation type="submission" date="2024-11" db="EMBL/GenBank/DDBJ databases">
        <title>First Report of Moraxella oculi in Brazil in an Infectious Bovine Keratoconjunctivitis Outbreak.</title>
        <authorList>
            <person name="Carvalho C.V."/>
            <person name="Domingues R."/>
            <person name="Coutinho C."/>
            <person name="Honorio N.T.B.S."/>
            <person name="Faza D.R.L.R."/>
            <person name="Carvalho W.A."/>
            <person name="Machado A.B.F."/>
            <person name="Martins M.F."/>
            <person name="Gaspar E.B."/>
        </authorList>
    </citation>
    <scope>NUCLEOTIDE SEQUENCE [LARGE SCALE GENOMIC DNA]</scope>
    <source>
        <strain evidence="7 8">2117LE</strain>
    </source>
</reference>
<feature type="signal peptide" evidence="5">
    <location>
        <begin position="1"/>
        <end position="21"/>
    </location>
</feature>
<dbReference type="PROSITE" id="PS51257">
    <property type="entry name" value="PROKAR_LIPOPROTEIN"/>
    <property type="match status" value="1"/>
</dbReference>
<feature type="chain" id="PRO_5046324300" evidence="5">
    <location>
        <begin position="22"/>
        <end position="144"/>
    </location>
</feature>
<dbReference type="RefSeq" id="WP_407068369.1">
    <property type="nucleotide sequence ID" value="NZ_JBJJXE010000001.1"/>
</dbReference>
<evidence type="ECO:0000259" key="6">
    <source>
        <dbReference type="Pfam" id="PF09864"/>
    </source>
</evidence>
<organism evidence="7 8">
    <name type="scientific">Moraxella oculi</name>
    <dbReference type="NCBI Taxonomy" id="2940516"/>
    <lineage>
        <taxon>Bacteria</taxon>
        <taxon>Pseudomonadati</taxon>
        <taxon>Pseudomonadota</taxon>
        <taxon>Gammaproteobacteria</taxon>
        <taxon>Moraxellales</taxon>
        <taxon>Moraxellaceae</taxon>
        <taxon>Moraxella</taxon>
    </lineage>
</organism>
<keyword evidence="2" id="KW-0472">Membrane</keyword>
<dbReference type="Pfam" id="PF09864">
    <property type="entry name" value="MliC"/>
    <property type="match status" value="1"/>
</dbReference>
<accession>A0ABW8U2S4</accession>
<keyword evidence="1 5" id="KW-0732">Signal</keyword>
<keyword evidence="4" id="KW-0449">Lipoprotein</keyword>
<sequence>MKKTPLIITAVVSAALLGGCAAGTNKSMSQHDNMTAMTHHKGVHHGHHQHNATMKLTSSNAREFSCDNGLVVSTSYLSDEKIMLKTREFQGILTIAPSGSGSRYVSNQGLFGYGGEWHEKGNIGILSAKNVHGQPIQTTCQAGR</sequence>
<keyword evidence="8" id="KW-1185">Reference proteome</keyword>
<gene>
    <name evidence="7" type="ORF">ACJHVH_00455</name>
</gene>
<dbReference type="SUPFAM" id="SSF141488">
    <property type="entry name" value="YdhA-like"/>
    <property type="match status" value="1"/>
</dbReference>
<evidence type="ECO:0000256" key="1">
    <source>
        <dbReference type="ARBA" id="ARBA00022729"/>
    </source>
</evidence>
<evidence type="ECO:0000256" key="2">
    <source>
        <dbReference type="ARBA" id="ARBA00023136"/>
    </source>
</evidence>
<dbReference type="Gene3D" id="2.40.128.200">
    <property type="match status" value="1"/>
</dbReference>
<evidence type="ECO:0000256" key="3">
    <source>
        <dbReference type="ARBA" id="ARBA00023139"/>
    </source>
</evidence>
<name>A0ABW8U2S4_9GAMM</name>
<evidence type="ECO:0000256" key="4">
    <source>
        <dbReference type="ARBA" id="ARBA00023288"/>
    </source>
</evidence>
<dbReference type="EMBL" id="JBJJXE010000001">
    <property type="protein sequence ID" value="MFL1731478.1"/>
    <property type="molecule type" value="Genomic_DNA"/>
</dbReference>
<feature type="domain" description="C-type lysozyme inhibitor" evidence="6">
    <location>
        <begin position="64"/>
        <end position="129"/>
    </location>
</feature>
<evidence type="ECO:0000256" key="5">
    <source>
        <dbReference type="SAM" id="SignalP"/>
    </source>
</evidence>